<organism evidence="1">
    <name type="scientific">marine metagenome</name>
    <dbReference type="NCBI Taxonomy" id="408172"/>
    <lineage>
        <taxon>unclassified sequences</taxon>
        <taxon>metagenomes</taxon>
        <taxon>ecological metagenomes</taxon>
    </lineage>
</organism>
<proteinExistence type="predicted"/>
<sequence length="63" mass="7554">MEKYGHEHFFLTFIPPNIGILTHIYQTQEEYYNSIGLRADQKKLMHKYNISYTVSDVMEQIID</sequence>
<accession>A0A382GBT7</accession>
<protein>
    <submittedName>
        <fullName evidence="1">Uncharacterized protein</fullName>
    </submittedName>
</protein>
<dbReference type="EMBL" id="UINC01054696">
    <property type="protein sequence ID" value="SVB72706.1"/>
    <property type="molecule type" value="Genomic_DNA"/>
</dbReference>
<name>A0A382GBT7_9ZZZZ</name>
<dbReference type="AlphaFoldDB" id="A0A382GBT7"/>
<evidence type="ECO:0000313" key="1">
    <source>
        <dbReference type="EMBL" id="SVB72706.1"/>
    </source>
</evidence>
<reference evidence="1" key="1">
    <citation type="submission" date="2018-05" db="EMBL/GenBank/DDBJ databases">
        <authorList>
            <person name="Lanie J.A."/>
            <person name="Ng W.-L."/>
            <person name="Kazmierczak K.M."/>
            <person name="Andrzejewski T.M."/>
            <person name="Davidsen T.M."/>
            <person name="Wayne K.J."/>
            <person name="Tettelin H."/>
            <person name="Glass J.I."/>
            <person name="Rusch D."/>
            <person name="Podicherti R."/>
            <person name="Tsui H.-C.T."/>
            <person name="Winkler M.E."/>
        </authorList>
    </citation>
    <scope>NUCLEOTIDE SEQUENCE</scope>
</reference>
<gene>
    <name evidence="1" type="ORF">METZ01_LOCUS225560</name>
</gene>